<dbReference type="AlphaFoldDB" id="A0A7D9ICZ5"/>
<dbReference type="EMBL" id="CACRXK020005372">
    <property type="protein sequence ID" value="CAB4005967.1"/>
    <property type="molecule type" value="Genomic_DNA"/>
</dbReference>
<evidence type="ECO:0000313" key="1">
    <source>
        <dbReference type="EMBL" id="CAB4005967.1"/>
    </source>
</evidence>
<comment type="caution">
    <text evidence="1">The sequence shown here is derived from an EMBL/GenBank/DDBJ whole genome shotgun (WGS) entry which is preliminary data.</text>
</comment>
<dbReference type="PANTHER" id="PTHR33332">
    <property type="entry name" value="REVERSE TRANSCRIPTASE DOMAIN-CONTAINING PROTEIN"/>
    <property type="match status" value="1"/>
</dbReference>
<dbReference type="InterPro" id="IPR000477">
    <property type="entry name" value="RT_dom"/>
</dbReference>
<keyword evidence="2" id="KW-1185">Reference proteome</keyword>
<dbReference type="PROSITE" id="PS50878">
    <property type="entry name" value="RT_POL"/>
    <property type="match status" value="1"/>
</dbReference>
<protein>
    <submittedName>
        <fullName evidence="1">Uncharacterized protein</fullName>
    </submittedName>
</protein>
<name>A0A7D9ICZ5_PARCT</name>
<evidence type="ECO:0000313" key="2">
    <source>
        <dbReference type="Proteomes" id="UP001152795"/>
    </source>
</evidence>
<gene>
    <name evidence="1" type="ORF">PACLA_8A020104</name>
</gene>
<dbReference type="Proteomes" id="UP001152795">
    <property type="component" value="Unassembled WGS sequence"/>
</dbReference>
<feature type="non-terminal residue" evidence="1">
    <location>
        <position position="142"/>
    </location>
</feature>
<organism evidence="1 2">
    <name type="scientific">Paramuricea clavata</name>
    <name type="common">Red gorgonian</name>
    <name type="synonym">Violescent sea-whip</name>
    <dbReference type="NCBI Taxonomy" id="317549"/>
    <lineage>
        <taxon>Eukaryota</taxon>
        <taxon>Metazoa</taxon>
        <taxon>Cnidaria</taxon>
        <taxon>Anthozoa</taxon>
        <taxon>Octocorallia</taxon>
        <taxon>Malacalcyonacea</taxon>
        <taxon>Plexauridae</taxon>
        <taxon>Paramuricea</taxon>
    </lineage>
</organism>
<accession>A0A7D9ICZ5</accession>
<reference evidence="1" key="1">
    <citation type="submission" date="2020-04" db="EMBL/GenBank/DDBJ databases">
        <authorList>
            <person name="Alioto T."/>
            <person name="Alioto T."/>
            <person name="Gomez Garrido J."/>
        </authorList>
    </citation>
    <scope>NUCLEOTIDE SEQUENCE</scope>
    <source>
        <strain evidence="1">A484AB</strain>
    </source>
</reference>
<dbReference type="OrthoDB" id="426210at2759"/>
<sequence length="142" mass="15823">MNIKCHLSQIICKCQHGFLRGKSSVTNLLEAINYIGRILDNGGQVDTIYLDMSKAFDRINHTKLITKLRNYGFGGNLLKWFQSYLSDRCQRVTVLGCTSNTLPVSSGVPQGSILGPALFLLYINDLRDSVKTSEVTMFADDT</sequence>
<proteinExistence type="predicted"/>
<dbReference type="Pfam" id="PF00078">
    <property type="entry name" value="RVT_1"/>
    <property type="match status" value="1"/>
</dbReference>